<dbReference type="PANTHER" id="PTHR12112">
    <property type="entry name" value="BNIP - RELATED"/>
    <property type="match status" value="1"/>
</dbReference>
<reference evidence="1 2" key="1">
    <citation type="submission" date="2021-02" db="EMBL/GenBank/DDBJ databases">
        <title>Plant Genome Project.</title>
        <authorList>
            <person name="Zhang R.-G."/>
        </authorList>
    </citation>
    <scope>NUCLEOTIDE SEQUENCE [LARGE SCALE GENOMIC DNA]</scope>
    <source>
        <tissue evidence="1">Leaves</tissue>
    </source>
</reference>
<protein>
    <submittedName>
        <fullName evidence="1">Uncharacterized protein</fullName>
    </submittedName>
</protein>
<organism evidence="1 2">
    <name type="scientific">Xanthoceras sorbifolium</name>
    <dbReference type="NCBI Taxonomy" id="99658"/>
    <lineage>
        <taxon>Eukaryota</taxon>
        <taxon>Viridiplantae</taxon>
        <taxon>Streptophyta</taxon>
        <taxon>Embryophyta</taxon>
        <taxon>Tracheophyta</taxon>
        <taxon>Spermatophyta</taxon>
        <taxon>Magnoliopsida</taxon>
        <taxon>eudicotyledons</taxon>
        <taxon>Gunneridae</taxon>
        <taxon>Pentapetalae</taxon>
        <taxon>rosids</taxon>
        <taxon>malvids</taxon>
        <taxon>Sapindales</taxon>
        <taxon>Sapindaceae</taxon>
        <taxon>Xanthoceroideae</taxon>
        <taxon>Xanthoceras</taxon>
    </lineage>
</organism>
<accession>A0ABQ8HZ67</accession>
<sequence length="372" mass="41777">MKSPRIVAEEPYIRSRENSYFNGLLRGRDASRNQAPTSVFQSSVINGKTSRSKSEIINTRHKKFDSDISAKDVDSPLEDSVSDILLEPFVRSSPETWSKIAKTTSLSFPSNQLESKNNSTMESSLCIFEATEKYNILHDLKRPTIVKSYIIESRKPTLSKISLPQSAASFYSGFSPQMEIVESCESINRLNLYLKARKDDVSLGVPGKFLHAVLGQDVFGVGSIALTIMYAFYLHITHESDLLCTVPVINMKRADLNSHAELKWLLDSCQIDQSSLIFMDEIDLSYYDLFGSLKLVLINGHRLPLRQEALKEAVVEIFNCRKGESIYPRVETVTIAKDCSLCTLVAEKFTLTSPKILAGQRFSRILVLTAKL</sequence>
<comment type="caution">
    <text evidence="1">The sequence shown here is derived from an EMBL/GenBank/DDBJ whole genome shotgun (WGS) entry which is preliminary data.</text>
</comment>
<dbReference type="Proteomes" id="UP000827721">
    <property type="component" value="Unassembled WGS sequence"/>
</dbReference>
<gene>
    <name evidence="1" type="ORF">JRO89_XS06G0206800</name>
</gene>
<evidence type="ECO:0000313" key="2">
    <source>
        <dbReference type="Proteomes" id="UP000827721"/>
    </source>
</evidence>
<proteinExistence type="predicted"/>
<dbReference type="PANTHER" id="PTHR12112:SF52">
    <property type="entry name" value="DHHA2 DOMAIN-CONTAINING PROTEIN"/>
    <property type="match status" value="1"/>
</dbReference>
<dbReference type="Gene3D" id="3.90.1640.10">
    <property type="entry name" value="inorganic pyrophosphatase (n-terminal core)"/>
    <property type="match status" value="1"/>
</dbReference>
<dbReference type="EMBL" id="JAFEMO010000006">
    <property type="protein sequence ID" value="KAH7569603.1"/>
    <property type="molecule type" value="Genomic_DNA"/>
</dbReference>
<name>A0ABQ8HZ67_9ROSI</name>
<evidence type="ECO:0000313" key="1">
    <source>
        <dbReference type="EMBL" id="KAH7569603.1"/>
    </source>
</evidence>
<keyword evidence="2" id="KW-1185">Reference proteome</keyword>